<feature type="region of interest" description="Disordered" evidence="4">
    <location>
        <begin position="13"/>
        <end position="50"/>
    </location>
</feature>
<sequence length="502" mass="56853">MPPQEFAMKKMFKEEEKPGLEIDDDIFDKDDPNKAKAAEEEPSSPVPTSFVGKVRRSIRKELKRREDRYYAYGPPYKEEYGGNIHEETNKPKMNRGDIHQLLLDGADPRVGDKKNNDNTAMHNAVRFARWDICKLLLRAGADVDQQNELGVTPLGMLCMFNQVEPRRKKHTKMVAWFVEHGAHVNHTDRGGHTALEFAAASGNMQVVTLLLQSGAKVTRNCKYLSMKMPSPLDVADVNERVHRILMMRSVVERQELADKEARQEAARKKELERLEVIRRQAERDKKRREKMQNDKQMKAKLAWLAANKMHAAKAKKKAMEVFVDAGTNYGVWRKASKMQWKLHQELNSTDAHAEGVITFSKAMLDDAQKKGVGGKMVNKRWKRITGQNIEKPIDADTFTEIMSPTKQNQRRDSGSRRESKFVSGLRTKTGLGGLGSPLKGLQTMTSPFKNAMKSPMKGNFLSPGRSPGKENNYLVEDNLGSSNATKGLRERSSSVSNSRRGF</sequence>
<feature type="region of interest" description="Disordered" evidence="4">
    <location>
        <begin position="396"/>
        <end position="502"/>
    </location>
</feature>
<dbReference type="EMBL" id="HBGT01026114">
    <property type="protein sequence ID" value="CAD9436183.1"/>
    <property type="molecule type" value="Transcribed_RNA"/>
</dbReference>
<evidence type="ECO:0000256" key="1">
    <source>
        <dbReference type="ARBA" id="ARBA00022737"/>
    </source>
</evidence>
<dbReference type="SMART" id="SM00248">
    <property type="entry name" value="ANK"/>
    <property type="match status" value="3"/>
</dbReference>
<dbReference type="PROSITE" id="PS50088">
    <property type="entry name" value="ANK_REPEAT"/>
    <property type="match status" value="2"/>
</dbReference>
<evidence type="ECO:0000256" key="3">
    <source>
        <dbReference type="PROSITE-ProRule" id="PRU00023"/>
    </source>
</evidence>
<dbReference type="Gene3D" id="1.25.40.20">
    <property type="entry name" value="Ankyrin repeat-containing domain"/>
    <property type="match status" value="1"/>
</dbReference>
<feature type="compositionally biased region" description="Basic and acidic residues" evidence="4">
    <location>
        <begin position="29"/>
        <end position="39"/>
    </location>
</feature>
<name>A0A7S2CXI1_9STRA</name>
<protein>
    <submittedName>
        <fullName evidence="5">Uncharacterized protein</fullName>
    </submittedName>
</protein>
<dbReference type="InterPro" id="IPR051165">
    <property type="entry name" value="Multifunctional_ANK_Repeat"/>
</dbReference>
<dbReference type="Pfam" id="PF12796">
    <property type="entry name" value="Ank_2"/>
    <property type="match status" value="1"/>
</dbReference>
<feature type="compositionally biased region" description="Low complexity" evidence="4">
    <location>
        <begin position="493"/>
        <end position="502"/>
    </location>
</feature>
<gene>
    <name evidence="5" type="ORF">FPAR1323_LOCUS13594</name>
</gene>
<dbReference type="InterPro" id="IPR036770">
    <property type="entry name" value="Ankyrin_rpt-contain_sf"/>
</dbReference>
<evidence type="ECO:0000313" key="5">
    <source>
        <dbReference type="EMBL" id="CAD9436183.1"/>
    </source>
</evidence>
<proteinExistence type="predicted"/>
<reference evidence="5" key="1">
    <citation type="submission" date="2021-01" db="EMBL/GenBank/DDBJ databases">
        <authorList>
            <person name="Corre E."/>
            <person name="Pelletier E."/>
            <person name="Niang G."/>
            <person name="Scheremetjew M."/>
            <person name="Finn R."/>
            <person name="Kale V."/>
            <person name="Holt S."/>
            <person name="Cochrane G."/>
            <person name="Meng A."/>
            <person name="Brown T."/>
            <person name="Cohen L."/>
        </authorList>
    </citation>
    <scope>NUCLEOTIDE SEQUENCE</scope>
    <source>
        <strain evidence="5">RCC1693</strain>
    </source>
</reference>
<feature type="repeat" description="ANK" evidence="3">
    <location>
        <begin position="190"/>
        <end position="222"/>
    </location>
</feature>
<accession>A0A7S2CXI1</accession>
<feature type="repeat" description="ANK" evidence="3">
    <location>
        <begin position="116"/>
        <end position="148"/>
    </location>
</feature>
<dbReference type="AlphaFoldDB" id="A0A7S2CXI1"/>
<evidence type="ECO:0000256" key="2">
    <source>
        <dbReference type="ARBA" id="ARBA00023043"/>
    </source>
</evidence>
<dbReference type="SUPFAM" id="SSF48403">
    <property type="entry name" value="Ankyrin repeat"/>
    <property type="match status" value="1"/>
</dbReference>
<dbReference type="PROSITE" id="PS50297">
    <property type="entry name" value="ANK_REP_REGION"/>
    <property type="match status" value="2"/>
</dbReference>
<dbReference type="PANTHER" id="PTHR24123">
    <property type="entry name" value="ANKYRIN REPEAT-CONTAINING"/>
    <property type="match status" value="1"/>
</dbReference>
<feature type="compositionally biased region" description="Basic and acidic residues" evidence="4">
    <location>
        <begin position="409"/>
        <end position="420"/>
    </location>
</feature>
<keyword evidence="2 3" id="KW-0040">ANK repeat</keyword>
<dbReference type="InterPro" id="IPR002110">
    <property type="entry name" value="Ankyrin_rpt"/>
</dbReference>
<keyword evidence="1" id="KW-0677">Repeat</keyword>
<dbReference type="PANTHER" id="PTHR24123:SF33">
    <property type="entry name" value="PROTEIN HOS4"/>
    <property type="match status" value="1"/>
</dbReference>
<evidence type="ECO:0000256" key="4">
    <source>
        <dbReference type="SAM" id="MobiDB-lite"/>
    </source>
</evidence>
<organism evidence="5">
    <name type="scientific">Florenciella parvula</name>
    <dbReference type="NCBI Taxonomy" id="236787"/>
    <lineage>
        <taxon>Eukaryota</taxon>
        <taxon>Sar</taxon>
        <taxon>Stramenopiles</taxon>
        <taxon>Ochrophyta</taxon>
        <taxon>Dictyochophyceae</taxon>
        <taxon>Florenciellales</taxon>
        <taxon>Florenciella</taxon>
    </lineage>
</organism>